<feature type="transmembrane region" description="Helical" evidence="1">
    <location>
        <begin position="182"/>
        <end position="203"/>
    </location>
</feature>
<comment type="caution">
    <text evidence="2">The sequence shown here is derived from an EMBL/GenBank/DDBJ whole genome shotgun (WGS) entry which is preliminary data.</text>
</comment>
<evidence type="ECO:0000256" key="1">
    <source>
        <dbReference type="SAM" id="Phobius"/>
    </source>
</evidence>
<name>A0AA36M0T5_CYLNA</name>
<dbReference type="Proteomes" id="UP001176961">
    <property type="component" value="Unassembled WGS sequence"/>
</dbReference>
<keyword evidence="1" id="KW-1133">Transmembrane helix</keyword>
<reference evidence="2" key="1">
    <citation type="submission" date="2023-07" db="EMBL/GenBank/DDBJ databases">
        <authorList>
            <consortium name="CYATHOMIX"/>
        </authorList>
    </citation>
    <scope>NUCLEOTIDE SEQUENCE</scope>
    <source>
        <strain evidence="2">N/A</strain>
    </source>
</reference>
<protein>
    <submittedName>
        <fullName evidence="2">Uncharacterized protein</fullName>
    </submittedName>
</protein>
<dbReference type="EMBL" id="CATQJL010000112">
    <property type="protein sequence ID" value="CAJ0593902.1"/>
    <property type="molecule type" value="Genomic_DNA"/>
</dbReference>
<accession>A0AA36M0T5</accession>
<dbReference type="AlphaFoldDB" id="A0AA36M0T5"/>
<organism evidence="2 3">
    <name type="scientific">Cylicocyclus nassatus</name>
    <name type="common">Nematode worm</name>
    <dbReference type="NCBI Taxonomy" id="53992"/>
    <lineage>
        <taxon>Eukaryota</taxon>
        <taxon>Metazoa</taxon>
        <taxon>Ecdysozoa</taxon>
        <taxon>Nematoda</taxon>
        <taxon>Chromadorea</taxon>
        <taxon>Rhabditida</taxon>
        <taxon>Rhabditina</taxon>
        <taxon>Rhabditomorpha</taxon>
        <taxon>Strongyloidea</taxon>
        <taxon>Strongylidae</taxon>
        <taxon>Cylicocyclus</taxon>
    </lineage>
</organism>
<proteinExistence type="predicted"/>
<gene>
    <name evidence="2" type="ORF">CYNAS_LOCUS5885</name>
</gene>
<evidence type="ECO:0000313" key="2">
    <source>
        <dbReference type="EMBL" id="CAJ0593902.1"/>
    </source>
</evidence>
<keyword evidence="3" id="KW-1185">Reference proteome</keyword>
<evidence type="ECO:0000313" key="3">
    <source>
        <dbReference type="Proteomes" id="UP001176961"/>
    </source>
</evidence>
<keyword evidence="1" id="KW-0812">Transmembrane</keyword>
<keyword evidence="1" id="KW-0472">Membrane</keyword>
<sequence length="220" mass="25115">MGHMKSQMREWLSFSLLCCNCIAQLADGDTEDELCELQYASSSVVAEVSWADEDRSCSPHSLQVQFRNWKMFNDVNETTCKQWYQHDFLVCTRGLARGPWLQESIKNGLRASPQHTQLLLCLAKVCFNKDYSTYALNSNEITSSTIKSTTPSTFHDEAILEYLERLYNETLQSTAEEYDDIVLLWTIILTSVLFSFFAILAAYESLALILCKSNPTEKSI</sequence>